<dbReference type="AlphaFoldDB" id="A0A830GTW3"/>
<dbReference type="Proteomes" id="UP000610960">
    <property type="component" value="Unassembled WGS sequence"/>
</dbReference>
<dbReference type="GO" id="GO:0006310">
    <property type="term" value="P:DNA recombination"/>
    <property type="evidence" value="ECO:0007669"/>
    <property type="project" value="InterPro"/>
</dbReference>
<proteinExistence type="predicted"/>
<organism evidence="1 2">
    <name type="scientific">Thermocladium modestius</name>
    <dbReference type="NCBI Taxonomy" id="62609"/>
    <lineage>
        <taxon>Archaea</taxon>
        <taxon>Thermoproteota</taxon>
        <taxon>Thermoprotei</taxon>
        <taxon>Thermoproteales</taxon>
        <taxon>Thermoproteaceae</taxon>
        <taxon>Thermocladium</taxon>
    </lineage>
</organism>
<keyword evidence="2" id="KW-1185">Reference proteome</keyword>
<reference evidence="1" key="1">
    <citation type="journal article" date="2014" name="Int. J. Syst. Evol. Microbiol.">
        <title>Complete genome sequence of Corynebacterium casei LMG S-19264T (=DSM 44701T), isolated from a smear-ripened cheese.</title>
        <authorList>
            <consortium name="US DOE Joint Genome Institute (JGI-PGF)"/>
            <person name="Walter F."/>
            <person name="Albersmeier A."/>
            <person name="Kalinowski J."/>
            <person name="Ruckert C."/>
        </authorList>
    </citation>
    <scope>NUCLEOTIDE SEQUENCE</scope>
    <source>
        <strain evidence="1">JCM 10088</strain>
    </source>
</reference>
<dbReference type="InterPro" id="IPR013762">
    <property type="entry name" value="Integrase-like_cat_sf"/>
</dbReference>
<sequence length="61" mass="6631">MLVRMILRTFQNALSLGKGDALGSDFKLYGLRRLFAAWMISQGVPESVVNTIQGPPASSGY</sequence>
<dbReference type="GO" id="GO:0003677">
    <property type="term" value="F:DNA binding"/>
    <property type="evidence" value="ECO:0007669"/>
    <property type="project" value="InterPro"/>
</dbReference>
<protein>
    <submittedName>
        <fullName evidence="1">Uncharacterized protein</fullName>
    </submittedName>
</protein>
<dbReference type="GO" id="GO:0015074">
    <property type="term" value="P:DNA integration"/>
    <property type="evidence" value="ECO:0007669"/>
    <property type="project" value="InterPro"/>
</dbReference>
<name>A0A830GTW3_9CREN</name>
<accession>A0A830GTW3</accession>
<gene>
    <name evidence="1" type="ORF">GCM10007981_02670</name>
</gene>
<evidence type="ECO:0000313" key="1">
    <source>
        <dbReference type="EMBL" id="GGP19348.1"/>
    </source>
</evidence>
<comment type="caution">
    <text evidence="1">The sequence shown here is derived from an EMBL/GenBank/DDBJ whole genome shotgun (WGS) entry which is preliminary data.</text>
</comment>
<reference evidence="1" key="2">
    <citation type="submission" date="2020-09" db="EMBL/GenBank/DDBJ databases">
        <authorList>
            <person name="Sun Q."/>
            <person name="Ohkuma M."/>
        </authorList>
    </citation>
    <scope>NUCLEOTIDE SEQUENCE</scope>
    <source>
        <strain evidence="1">JCM 10088</strain>
    </source>
</reference>
<dbReference type="Gene3D" id="1.10.443.10">
    <property type="entry name" value="Intergrase catalytic core"/>
    <property type="match status" value="1"/>
</dbReference>
<evidence type="ECO:0000313" key="2">
    <source>
        <dbReference type="Proteomes" id="UP000610960"/>
    </source>
</evidence>
<dbReference type="EMBL" id="BMNL01000001">
    <property type="protein sequence ID" value="GGP19348.1"/>
    <property type="molecule type" value="Genomic_DNA"/>
</dbReference>